<dbReference type="RefSeq" id="WP_264774718.1">
    <property type="nucleotide sequence ID" value="NZ_AP026560.1"/>
</dbReference>
<evidence type="ECO:0000313" key="2">
    <source>
        <dbReference type="EMBL" id="BDP42003.1"/>
    </source>
</evidence>
<name>A0ABM8AE53_9DEIO</name>
<gene>
    <name evidence="2" type="ORF">DAETH_19720</name>
</gene>
<accession>A0ABM8AE53</accession>
<protein>
    <submittedName>
        <fullName evidence="2">Uncharacterized protein</fullName>
    </submittedName>
</protein>
<proteinExistence type="predicted"/>
<sequence length="591" mass="62440">MTSWAYWAELVELFEYRVADVLAGRVPRGGRRGLAELRDTLLGAPLEPALHRRLLESDRRYRAGLGLEGGVRTTAAEPGPASAWTAPAAGDSPETRAWEELRRLAWHAGLREQVSQRTRPLRDEPGRLTLRVLYAALENAERAARGVAEPLAVPAEHDPLVSLHDAEVAGRLALALADALLPEEGPARVQAALWAVHDAPFPRHPDEDLLGARIEAAEREPLAPEARAALVRALRASHPAVRDPRERPAIRAAARQLQALLGELLEGAPAPALGVMPARSVLYAAHAAAALPAPDDGADDLVIHLVGGQGVHWRGLNLRWQPVGPHWQFQVGDEVALLQPHLPPTERAWTLPTSQGNLSVFLSGAYALLRVAPVGGEGPGHLAARARAVARLLDPGEHHANLRLARAAAQLLRGGQVDAAALGPGSAGRYAGASQETLLTLARKGVDALTSRMTRLTPVESEAALRDGAAALGLPEERALALHDVLHAATFAPECLLAPSPASRLDVPEGGAFVSVRLGEGPVTLHVRSRSLTVRQEGGGDPVAALPGQPALPLRDLLVLPLPGARVLLVRQGSWVAAALDSPDSSGGTVP</sequence>
<dbReference type="EMBL" id="AP026560">
    <property type="protein sequence ID" value="BDP42003.1"/>
    <property type="molecule type" value="Genomic_DNA"/>
</dbReference>
<evidence type="ECO:0000313" key="3">
    <source>
        <dbReference type="Proteomes" id="UP001064971"/>
    </source>
</evidence>
<organism evidence="2 3">
    <name type="scientific">Deinococcus aetherius</name>
    <dbReference type="NCBI Taxonomy" id="200252"/>
    <lineage>
        <taxon>Bacteria</taxon>
        <taxon>Thermotogati</taxon>
        <taxon>Deinococcota</taxon>
        <taxon>Deinococci</taxon>
        <taxon>Deinococcales</taxon>
        <taxon>Deinococcaceae</taxon>
        <taxon>Deinococcus</taxon>
    </lineage>
</organism>
<dbReference type="Proteomes" id="UP001064971">
    <property type="component" value="Chromosome"/>
</dbReference>
<reference evidence="2" key="1">
    <citation type="submission" date="2022-07" db="EMBL/GenBank/DDBJ databases">
        <title>Complete Genome Sequence of the Radioresistant Bacterium Deinococcus aetherius ST0316, Isolated from the Air Dust collected in Lower Stratosphere above Japan.</title>
        <authorList>
            <person name="Satoh K."/>
            <person name="Hagiwara K."/>
            <person name="Katsumata K."/>
            <person name="Kubo A."/>
            <person name="Yokobori S."/>
            <person name="Yamagishi A."/>
            <person name="Oono Y."/>
            <person name="Narumi I."/>
        </authorList>
    </citation>
    <scope>NUCLEOTIDE SEQUENCE</scope>
    <source>
        <strain evidence="2">ST0316</strain>
    </source>
</reference>
<evidence type="ECO:0000256" key="1">
    <source>
        <dbReference type="SAM" id="MobiDB-lite"/>
    </source>
</evidence>
<feature type="region of interest" description="Disordered" evidence="1">
    <location>
        <begin position="71"/>
        <end position="92"/>
    </location>
</feature>
<keyword evidence="3" id="KW-1185">Reference proteome</keyword>